<reference evidence="1" key="2">
    <citation type="submission" date="2020-11" db="EMBL/GenBank/DDBJ databases">
        <authorList>
            <person name="McCartney M.A."/>
            <person name="Auch B."/>
            <person name="Kono T."/>
            <person name="Mallez S."/>
            <person name="Becker A."/>
            <person name="Gohl D.M."/>
            <person name="Silverstein K.A.T."/>
            <person name="Koren S."/>
            <person name="Bechman K.B."/>
            <person name="Herman A."/>
            <person name="Abrahante J.E."/>
            <person name="Garbe J."/>
        </authorList>
    </citation>
    <scope>NUCLEOTIDE SEQUENCE</scope>
    <source>
        <strain evidence="1">Duluth1</strain>
        <tissue evidence="1">Whole animal</tissue>
    </source>
</reference>
<dbReference type="PANTHER" id="PTHR23169:SF23">
    <property type="entry name" value="SHORT STOP, ISOFORM H"/>
    <property type="match status" value="1"/>
</dbReference>
<dbReference type="SUPFAM" id="SSF46966">
    <property type="entry name" value="Spectrin repeat"/>
    <property type="match status" value="1"/>
</dbReference>
<protein>
    <recommendedName>
        <fullName evidence="3">Dystrophin</fullName>
    </recommendedName>
</protein>
<gene>
    <name evidence="1" type="ORF">DPMN_073946</name>
</gene>
<dbReference type="GO" id="GO:0016020">
    <property type="term" value="C:membrane"/>
    <property type="evidence" value="ECO:0007669"/>
    <property type="project" value="TreeGrafter"/>
</dbReference>
<evidence type="ECO:0000313" key="2">
    <source>
        <dbReference type="Proteomes" id="UP000828390"/>
    </source>
</evidence>
<dbReference type="GO" id="GO:0045104">
    <property type="term" value="P:intermediate filament cytoskeleton organization"/>
    <property type="evidence" value="ECO:0007669"/>
    <property type="project" value="InterPro"/>
</dbReference>
<dbReference type="Proteomes" id="UP000828390">
    <property type="component" value="Unassembled WGS sequence"/>
</dbReference>
<evidence type="ECO:0008006" key="3">
    <source>
        <dbReference type="Google" id="ProtNLM"/>
    </source>
</evidence>
<dbReference type="InterPro" id="IPR002017">
    <property type="entry name" value="Spectrin_repeat"/>
</dbReference>
<dbReference type="Pfam" id="PF00435">
    <property type="entry name" value="Spectrin"/>
    <property type="match status" value="1"/>
</dbReference>
<organism evidence="1 2">
    <name type="scientific">Dreissena polymorpha</name>
    <name type="common">Zebra mussel</name>
    <name type="synonym">Mytilus polymorpha</name>
    <dbReference type="NCBI Taxonomy" id="45954"/>
    <lineage>
        <taxon>Eukaryota</taxon>
        <taxon>Metazoa</taxon>
        <taxon>Spiralia</taxon>
        <taxon>Lophotrochozoa</taxon>
        <taxon>Mollusca</taxon>
        <taxon>Bivalvia</taxon>
        <taxon>Autobranchia</taxon>
        <taxon>Heteroconchia</taxon>
        <taxon>Euheterodonta</taxon>
        <taxon>Imparidentia</taxon>
        <taxon>Neoheterodontei</taxon>
        <taxon>Myida</taxon>
        <taxon>Dreissenoidea</taxon>
        <taxon>Dreissenidae</taxon>
        <taxon>Dreissena</taxon>
    </lineage>
</organism>
<comment type="caution">
    <text evidence="1">The sequence shown here is derived from an EMBL/GenBank/DDBJ whole genome shotgun (WGS) entry which is preliminary data.</text>
</comment>
<dbReference type="AlphaFoldDB" id="A0A9D4BDM6"/>
<dbReference type="GO" id="GO:0005737">
    <property type="term" value="C:cytoplasm"/>
    <property type="evidence" value="ECO:0007669"/>
    <property type="project" value="TreeGrafter"/>
</dbReference>
<dbReference type="GO" id="GO:0042060">
    <property type="term" value="P:wound healing"/>
    <property type="evidence" value="ECO:0007669"/>
    <property type="project" value="TreeGrafter"/>
</dbReference>
<proteinExistence type="predicted"/>
<dbReference type="GO" id="GO:0005882">
    <property type="term" value="C:intermediate filament"/>
    <property type="evidence" value="ECO:0007669"/>
    <property type="project" value="TreeGrafter"/>
</dbReference>
<sequence length="139" mass="15921">MLDDRAPNVKSVKESGETLQLNLEAKERQAIKNQTAQLDKRWSDLNFRAEQRSQTLENIVSIAQEFQEVREPLVGWLDGAEKRFASLEPSTMDADNIEKIIKDLVDLGNEMNLQDEKTKKLALVGKDLQNHCKGKEYCF</sequence>
<dbReference type="GO" id="GO:0005198">
    <property type="term" value="F:structural molecule activity"/>
    <property type="evidence" value="ECO:0007669"/>
    <property type="project" value="TreeGrafter"/>
</dbReference>
<dbReference type="EMBL" id="JAIWYP010000015">
    <property type="protein sequence ID" value="KAH3699000.1"/>
    <property type="molecule type" value="Genomic_DNA"/>
</dbReference>
<keyword evidence="2" id="KW-1185">Reference proteome</keyword>
<dbReference type="InterPro" id="IPR043197">
    <property type="entry name" value="Plakin"/>
</dbReference>
<name>A0A9D4BDM6_DREPO</name>
<accession>A0A9D4BDM6</accession>
<dbReference type="Gene3D" id="1.20.58.60">
    <property type="match status" value="2"/>
</dbReference>
<evidence type="ECO:0000313" key="1">
    <source>
        <dbReference type="EMBL" id="KAH3699000.1"/>
    </source>
</evidence>
<dbReference type="PANTHER" id="PTHR23169">
    <property type="entry name" value="ENVOPLAKIN"/>
    <property type="match status" value="1"/>
</dbReference>
<reference evidence="1" key="1">
    <citation type="journal article" date="2019" name="bioRxiv">
        <title>The Genome of the Zebra Mussel, Dreissena polymorpha: A Resource for Invasive Species Research.</title>
        <authorList>
            <person name="McCartney M.A."/>
            <person name="Auch B."/>
            <person name="Kono T."/>
            <person name="Mallez S."/>
            <person name="Zhang Y."/>
            <person name="Obille A."/>
            <person name="Becker A."/>
            <person name="Abrahante J.E."/>
            <person name="Garbe J."/>
            <person name="Badalamenti J.P."/>
            <person name="Herman A."/>
            <person name="Mangelson H."/>
            <person name="Liachko I."/>
            <person name="Sullivan S."/>
            <person name="Sone E.D."/>
            <person name="Koren S."/>
            <person name="Silverstein K.A.T."/>
            <person name="Beckman K.B."/>
            <person name="Gohl D.M."/>
        </authorList>
    </citation>
    <scope>NUCLEOTIDE SEQUENCE</scope>
    <source>
        <strain evidence="1">Duluth1</strain>
        <tissue evidence="1">Whole animal</tissue>
    </source>
</reference>